<dbReference type="Pfam" id="PF12762">
    <property type="entry name" value="DDE_Tnp_IS1595"/>
    <property type="match status" value="1"/>
</dbReference>
<proteinExistence type="predicted"/>
<comment type="caution">
    <text evidence="2">The sequence shown here is derived from an EMBL/GenBank/DDBJ whole genome shotgun (WGS) entry which is preliminary data.</text>
</comment>
<dbReference type="Proteomes" id="UP001160148">
    <property type="component" value="Unassembled WGS sequence"/>
</dbReference>
<gene>
    <name evidence="2" type="ORF">MEUPH1_LOCUS10375</name>
</gene>
<dbReference type="EMBL" id="CARXXK010000002">
    <property type="protein sequence ID" value="CAI6354362.1"/>
    <property type="molecule type" value="Genomic_DNA"/>
</dbReference>
<name>A0AAV0WFB3_9HEMI</name>
<accession>A0AAV0WFB3</accession>
<evidence type="ECO:0000313" key="3">
    <source>
        <dbReference type="Proteomes" id="UP001160148"/>
    </source>
</evidence>
<sequence>MIIRHEKIGGVDKIVEIDESKFGKRKYHRGHRVEMQWIFGGVERGSGKCFLMPAEFRNKKTLLTIIKQWILLGTNIISDCWKSYDCLKHEGYVHLTVNHSINFKDLETDAHTNNVEGMWRHAKASLTKYTQYSRKKHFYAGYMKKCMFLKQFRAKKVEPLSAFFEFAGHLYSAAAHTENGDYVIAEDSDSFNDDDGGGDAIPSRGLPCE</sequence>
<feature type="domain" description="ISXO2-like transposase" evidence="1">
    <location>
        <begin position="7"/>
        <end position="151"/>
    </location>
</feature>
<dbReference type="PANTHER" id="PTHR47163">
    <property type="entry name" value="DDE_TNP_IS1595 DOMAIN-CONTAINING PROTEIN"/>
    <property type="match status" value="1"/>
</dbReference>
<protein>
    <recommendedName>
        <fullName evidence="1">ISXO2-like transposase domain-containing protein</fullName>
    </recommendedName>
</protein>
<dbReference type="NCBIfam" id="NF033547">
    <property type="entry name" value="transpos_IS1595"/>
    <property type="match status" value="1"/>
</dbReference>
<reference evidence="2 3" key="1">
    <citation type="submission" date="2023-01" db="EMBL/GenBank/DDBJ databases">
        <authorList>
            <person name="Whitehead M."/>
        </authorList>
    </citation>
    <scope>NUCLEOTIDE SEQUENCE [LARGE SCALE GENOMIC DNA]</scope>
</reference>
<evidence type="ECO:0000313" key="2">
    <source>
        <dbReference type="EMBL" id="CAI6354362.1"/>
    </source>
</evidence>
<dbReference type="PANTHER" id="PTHR47163:SF2">
    <property type="entry name" value="SI:DKEY-17M8.2"/>
    <property type="match status" value="1"/>
</dbReference>
<dbReference type="SMART" id="SM01126">
    <property type="entry name" value="DDE_Tnp_IS1595"/>
    <property type="match status" value="1"/>
</dbReference>
<dbReference type="InterPro" id="IPR024445">
    <property type="entry name" value="Tnp_ISXO2-like"/>
</dbReference>
<dbReference type="InterPro" id="IPR053164">
    <property type="entry name" value="IS1016-like_transposase"/>
</dbReference>
<organism evidence="2 3">
    <name type="scientific">Macrosiphum euphorbiae</name>
    <name type="common">potato aphid</name>
    <dbReference type="NCBI Taxonomy" id="13131"/>
    <lineage>
        <taxon>Eukaryota</taxon>
        <taxon>Metazoa</taxon>
        <taxon>Ecdysozoa</taxon>
        <taxon>Arthropoda</taxon>
        <taxon>Hexapoda</taxon>
        <taxon>Insecta</taxon>
        <taxon>Pterygota</taxon>
        <taxon>Neoptera</taxon>
        <taxon>Paraneoptera</taxon>
        <taxon>Hemiptera</taxon>
        <taxon>Sternorrhyncha</taxon>
        <taxon>Aphidomorpha</taxon>
        <taxon>Aphidoidea</taxon>
        <taxon>Aphididae</taxon>
        <taxon>Macrosiphini</taxon>
        <taxon>Macrosiphum</taxon>
    </lineage>
</organism>
<evidence type="ECO:0000259" key="1">
    <source>
        <dbReference type="SMART" id="SM01126"/>
    </source>
</evidence>
<keyword evidence="3" id="KW-1185">Reference proteome</keyword>
<dbReference type="AlphaFoldDB" id="A0AAV0WFB3"/>